<accession>Q07SD4</accession>
<gene>
    <name evidence="6" type="primary">cheB</name>
    <name evidence="11" type="ordered locus">RPE_1198</name>
</gene>
<dbReference type="HOGENOM" id="CLU_000445_51_0_5"/>
<dbReference type="PANTHER" id="PTHR42872:SF6">
    <property type="entry name" value="PROTEIN-GLUTAMATE METHYLESTERASE_PROTEIN-GLUTAMINE GLUTAMINASE"/>
    <property type="match status" value="1"/>
</dbReference>
<dbReference type="CDD" id="cd17541">
    <property type="entry name" value="REC_CheB-like"/>
    <property type="match status" value="1"/>
</dbReference>
<reference evidence="11" key="1">
    <citation type="submission" date="2006-09" db="EMBL/GenBank/DDBJ databases">
        <title>Complete sequence of Rhodopseudomonas palustris BisA53.</title>
        <authorList>
            <consortium name="US DOE Joint Genome Institute"/>
            <person name="Copeland A."/>
            <person name="Lucas S."/>
            <person name="Lapidus A."/>
            <person name="Barry K."/>
            <person name="Detter J.C."/>
            <person name="Glavina del Rio T."/>
            <person name="Hammon N."/>
            <person name="Israni S."/>
            <person name="Dalin E."/>
            <person name="Tice H."/>
            <person name="Pitluck S."/>
            <person name="Chain P."/>
            <person name="Malfatti S."/>
            <person name="Shin M."/>
            <person name="Vergez L."/>
            <person name="Schmutz J."/>
            <person name="Larimer F."/>
            <person name="Land M."/>
            <person name="Hauser L."/>
            <person name="Pelletier D.A."/>
            <person name="Kyrpides N."/>
            <person name="Kim E."/>
            <person name="Harwood C.S."/>
            <person name="Oda Y."/>
            <person name="Richardson P."/>
        </authorList>
    </citation>
    <scope>NUCLEOTIDE SEQUENCE [LARGE SCALE GENOMIC DNA]</scope>
    <source>
        <strain evidence="11">BisA53</strain>
    </source>
</reference>
<dbReference type="InterPro" id="IPR001789">
    <property type="entry name" value="Sig_transdc_resp-reg_receiver"/>
</dbReference>
<dbReference type="PROSITE" id="PS50110">
    <property type="entry name" value="RESPONSE_REGULATORY"/>
    <property type="match status" value="1"/>
</dbReference>
<evidence type="ECO:0000256" key="7">
    <source>
        <dbReference type="PROSITE-ProRule" id="PRU00050"/>
    </source>
</evidence>
<dbReference type="GO" id="GO:0008984">
    <property type="term" value="F:protein-glutamate methylesterase activity"/>
    <property type="evidence" value="ECO:0007669"/>
    <property type="project" value="UniProtKB-UniRule"/>
</dbReference>
<dbReference type="GO" id="GO:0000156">
    <property type="term" value="F:phosphorelay response regulator activity"/>
    <property type="evidence" value="ECO:0007669"/>
    <property type="project" value="InterPro"/>
</dbReference>
<keyword evidence="4 6" id="KW-0378">Hydrolase</keyword>
<feature type="active site" evidence="6 7">
    <location>
        <position position="288"/>
    </location>
</feature>
<feature type="domain" description="CheB-type methylesterase" evidence="10">
    <location>
        <begin position="154"/>
        <end position="346"/>
    </location>
</feature>
<dbReference type="EMBL" id="CP000463">
    <property type="protein sequence ID" value="ABJ05150.1"/>
    <property type="molecule type" value="Genomic_DNA"/>
</dbReference>
<evidence type="ECO:0000256" key="8">
    <source>
        <dbReference type="PROSITE-ProRule" id="PRU00169"/>
    </source>
</evidence>
<feature type="domain" description="Response regulatory" evidence="9">
    <location>
        <begin position="5"/>
        <end position="122"/>
    </location>
</feature>
<evidence type="ECO:0000256" key="3">
    <source>
        <dbReference type="ARBA" id="ARBA00022553"/>
    </source>
</evidence>
<dbReference type="EC" id="3.1.1.61" evidence="6"/>
<keyword evidence="1 6" id="KW-0963">Cytoplasm</keyword>
<evidence type="ECO:0000256" key="5">
    <source>
        <dbReference type="ARBA" id="ARBA00048267"/>
    </source>
</evidence>
<comment type="domain">
    <text evidence="6">Contains a C-terminal catalytic domain, and an N-terminal region which modulates catalytic activity.</text>
</comment>
<dbReference type="NCBIfam" id="NF009206">
    <property type="entry name" value="PRK12555.1"/>
    <property type="match status" value="1"/>
</dbReference>
<dbReference type="InterPro" id="IPR000673">
    <property type="entry name" value="Sig_transdc_resp-reg_Me-estase"/>
</dbReference>
<dbReference type="OrthoDB" id="9793421at2"/>
<dbReference type="Pfam" id="PF01339">
    <property type="entry name" value="CheB_methylest"/>
    <property type="match status" value="1"/>
</dbReference>
<dbReference type="FunFam" id="3.40.50.2300:FF:000060">
    <property type="entry name" value="Protein-glutamate methylesterase/protein-glutamine glutaminase"/>
    <property type="match status" value="1"/>
</dbReference>
<dbReference type="CDD" id="cd16432">
    <property type="entry name" value="CheB_Rec"/>
    <property type="match status" value="1"/>
</dbReference>
<dbReference type="Gene3D" id="3.40.50.2300">
    <property type="match status" value="1"/>
</dbReference>
<dbReference type="Gene3D" id="3.40.50.180">
    <property type="entry name" value="Methylesterase CheB, C-terminal domain"/>
    <property type="match status" value="1"/>
</dbReference>
<name>Q07SD4_RHOP5</name>
<evidence type="ECO:0000256" key="1">
    <source>
        <dbReference type="ARBA" id="ARBA00022490"/>
    </source>
</evidence>
<feature type="active site" evidence="6 7">
    <location>
        <position position="166"/>
    </location>
</feature>
<dbReference type="HAMAP" id="MF_00099">
    <property type="entry name" value="CheB_chemtxs"/>
    <property type="match status" value="1"/>
</dbReference>
<dbReference type="AlphaFoldDB" id="Q07SD4"/>
<dbReference type="SMART" id="SM00448">
    <property type="entry name" value="REC"/>
    <property type="match status" value="1"/>
</dbReference>
<sequence>MQRVRVLIVDDSAFVRQVLTQILSSDPSIDVVGAAPDPLVAREMIKSLNPDVVTLDIEMPRMDGLAFLEKIMTLRPMPVVMVSSLTQKGADAALRALEMGAVDYIAKPMVGLADGFVALKDEIVCKVRAAAKAQVRPFSADRSAVVRLASGPRYSSTEKVIAVGASTGGVEALQDLLTAFPADAPAILVTQHMPALFTASFANRLDQFCAVTVSQAKDGERVLPGHVYIAPGGFHLELVRSGANYVCQVSDEAPVSGHRPSVDVLFRSVARAAGANAVGIILTGMGKDGAVGLLEMRRAGASTIGQDEASCIVYGMPKAAHECGATEIELPIGKIAQQVLHHCEAIAGRGVRV</sequence>
<keyword evidence="3 6" id="KW-0597">Phosphoprotein</keyword>
<comment type="subcellular location">
    <subcellularLocation>
        <location evidence="6">Cytoplasm</location>
    </subcellularLocation>
</comment>
<dbReference type="PROSITE" id="PS50122">
    <property type="entry name" value="CHEB"/>
    <property type="match status" value="1"/>
</dbReference>
<dbReference type="STRING" id="316055.RPE_1198"/>
<dbReference type="InterPro" id="IPR011006">
    <property type="entry name" value="CheY-like_superfamily"/>
</dbReference>
<evidence type="ECO:0000256" key="4">
    <source>
        <dbReference type="ARBA" id="ARBA00022801"/>
    </source>
</evidence>
<dbReference type="InterPro" id="IPR035909">
    <property type="entry name" value="CheB_C"/>
</dbReference>
<feature type="active site" evidence="6 7">
    <location>
        <position position="192"/>
    </location>
</feature>
<dbReference type="KEGG" id="rpe:RPE_1198"/>
<evidence type="ECO:0000313" key="11">
    <source>
        <dbReference type="EMBL" id="ABJ05150.1"/>
    </source>
</evidence>
<dbReference type="EC" id="3.5.1.44" evidence="6"/>
<comment type="function">
    <text evidence="6">Involved in chemotaxis. Part of a chemotaxis signal transduction system that modulates chemotaxis in response to various stimuli. Catalyzes the demethylation of specific methylglutamate residues introduced into the chemoreceptors (methyl-accepting chemotaxis proteins or MCP) by CheR. Also mediates the irreversible deamidation of specific glutamine residues to glutamic acid.</text>
</comment>
<comment type="catalytic activity">
    <reaction evidence="6">
        <text>L-glutaminyl-[protein] + H2O = L-glutamyl-[protein] + NH4(+)</text>
        <dbReference type="Rhea" id="RHEA:16441"/>
        <dbReference type="Rhea" id="RHEA-COMP:10207"/>
        <dbReference type="Rhea" id="RHEA-COMP:10208"/>
        <dbReference type="ChEBI" id="CHEBI:15377"/>
        <dbReference type="ChEBI" id="CHEBI:28938"/>
        <dbReference type="ChEBI" id="CHEBI:29973"/>
        <dbReference type="ChEBI" id="CHEBI:30011"/>
        <dbReference type="EC" id="3.5.1.44"/>
    </reaction>
</comment>
<dbReference type="PANTHER" id="PTHR42872">
    <property type="entry name" value="PROTEIN-GLUTAMATE METHYLESTERASE/PROTEIN-GLUTAMINE GLUTAMINASE"/>
    <property type="match status" value="1"/>
</dbReference>
<organism evidence="11">
    <name type="scientific">Rhodopseudomonas palustris (strain BisA53)</name>
    <dbReference type="NCBI Taxonomy" id="316055"/>
    <lineage>
        <taxon>Bacteria</taxon>
        <taxon>Pseudomonadati</taxon>
        <taxon>Pseudomonadota</taxon>
        <taxon>Alphaproteobacteria</taxon>
        <taxon>Hyphomicrobiales</taxon>
        <taxon>Nitrobacteraceae</taxon>
        <taxon>Rhodopseudomonas</taxon>
    </lineage>
</organism>
<dbReference type="Pfam" id="PF00072">
    <property type="entry name" value="Response_reg"/>
    <property type="match status" value="1"/>
</dbReference>
<dbReference type="SUPFAM" id="SSF52172">
    <property type="entry name" value="CheY-like"/>
    <property type="match status" value="1"/>
</dbReference>
<protein>
    <recommendedName>
        <fullName evidence="6">Protein-glutamate methylesterase/protein-glutamine glutaminase</fullName>
        <ecNumber evidence="6">3.1.1.61</ecNumber>
        <ecNumber evidence="6">3.5.1.44</ecNumber>
    </recommendedName>
</protein>
<dbReference type="PIRSF" id="PIRSF000876">
    <property type="entry name" value="RR_chemtxs_CheB"/>
    <property type="match status" value="1"/>
</dbReference>
<dbReference type="GO" id="GO:0006935">
    <property type="term" value="P:chemotaxis"/>
    <property type="evidence" value="ECO:0007669"/>
    <property type="project" value="UniProtKB-UniRule"/>
</dbReference>
<dbReference type="GO" id="GO:0005737">
    <property type="term" value="C:cytoplasm"/>
    <property type="evidence" value="ECO:0007669"/>
    <property type="project" value="UniProtKB-SubCell"/>
</dbReference>
<dbReference type="NCBIfam" id="NF001965">
    <property type="entry name" value="PRK00742.1"/>
    <property type="match status" value="1"/>
</dbReference>
<dbReference type="eggNOG" id="COG2201">
    <property type="taxonomic scope" value="Bacteria"/>
</dbReference>
<evidence type="ECO:0000256" key="6">
    <source>
        <dbReference type="HAMAP-Rule" id="MF_00099"/>
    </source>
</evidence>
<proteinExistence type="inferred from homology"/>
<feature type="modified residue" description="4-aspartylphosphate" evidence="6 8">
    <location>
        <position position="56"/>
    </location>
</feature>
<comment type="catalytic activity">
    <reaction evidence="5 6">
        <text>[protein]-L-glutamate 5-O-methyl ester + H2O = L-glutamyl-[protein] + methanol + H(+)</text>
        <dbReference type="Rhea" id="RHEA:23236"/>
        <dbReference type="Rhea" id="RHEA-COMP:10208"/>
        <dbReference type="Rhea" id="RHEA-COMP:10311"/>
        <dbReference type="ChEBI" id="CHEBI:15377"/>
        <dbReference type="ChEBI" id="CHEBI:15378"/>
        <dbReference type="ChEBI" id="CHEBI:17790"/>
        <dbReference type="ChEBI" id="CHEBI:29973"/>
        <dbReference type="ChEBI" id="CHEBI:82795"/>
        <dbReference type="EC" id="3.1.1.61"/>
    </reaction>
</comment>
<dbReference type="GO" id="GO:0050568">
    <property type="term" value="F:protein-glutamine glutaminase activity"/>
    <property type="evidence" value="ECO:0007669"/>
    <property type="project" value="UniProtKB-UniRule"/>
</dbReference>
<comment type="similarity">
    <text evidence="6">Belongs to the CheB family.</text>
</comment>
<evidence type="ECO:0000259" key="9">
    <source>
        <dbReference type="PROSITE" id="PS50110"/>
    </source>
</evidence>
<evidence type="ECO:0000259" key="10">
    <source>
        <dbReference type="PROSITE" id="PS50122"/>
    </source>
</evidence>
<keyword evidence="2 6" id="KW-0145">Chemotaxis</keyword>
<dbReference type="InterPro" id="IPR008248">
    <property type="entry name" value="CheB-like"/>
</dbReference>
<evidence type="ECO:0000256" key="2">
    <source>
        <dbReference type="ARBA" id="ARBA00022500"/>
    </source>
</evidence>
<dbReference type="SUPFAM" id="SSF52738">
    <property type="entry name" value="Methylesterase CheB, C-terminal domain"/>
    <property type="match status" value="1"/>
</dbReference>
<comment type="PTM">
    <text evidence="6">Phosphorylated by CheA. Phosphorylation of the N-terminal regulatory domain activates the methylesterase activity.</text>
</comment>